<sequence length="249" mass="28941">MSLLKNKWVIRFFISISILCIFTLVEAKKEDELVNDNDLDIEDDYYKQYYNFKIYDPYEKFNRKIYKFNKVVDKYIIKPPAEIYGVILPKSAKRGVNSFINNLKEPLNLLYGIIEFKPDKAFNSFFRFFINSTFGILGIFDVAELAGLKKENASFGGVLKHYGAKKGPYMILPVLGPSNIRDGFGSIVDIGVNPLNFVKFRNDKKFLKIYYGTSFIVEREKFIGLDKTLSKVSIDEYAALRSFYYQKNK</sequence>
<dbReference type="PANTHER" id="PTHR30035:SF3">
    <property type="entry name" value="INTERMEMBRANE PHOSPHOLIPID TRANSPORT SYSTEM LIPOPROTEIN MLAA"/>
    <property type="match status" value="1"/>
</dbReference>
<dbReference type="Pfam" id="PF04333">
    <property type="entry name" value="MlaA"/>
    <property type="match status" value="1"/>
</dbReference>
<dbReference type="PRINTS" id="PR01805">
    <property type="entry name" value="VACJLIPOPROT"/>
</dbReference>
<comment type="caution">
    <text evidence="3">The sequence shown here is derived from an EMBL/GenBank/DDBJ whole genome shotgun (WGS) entry which is preliminary data.</text>
</comment>
<dbReference type="GO" id="GO:0120010">
    <property type="term" value="P:intermembrane phospholipid transfer"/>
    <property type="evidence" value="ECO:0007669"/>
    <property type="project" value="TreeGrafter"/>
</dbReference>
<dbReference type="InterPro" id="IPR007428">
    <property type="entry name" value="MlaA"/>
</dbReference>
<dbReference type="GO" id="GO:0016020">
    <property type="term" value="C:membrane"/>
    <property type="evidence" value="ECO:0007669"/>
    <property type="project" value="InterPro"/>
</dbReference>
<dbReference type="AlphaFoldDB" id="A0A429XUS0"/>
<keyword evidence="3" id="KW-0449">Lipoprotein</keyword>
<proteinExistence type="inferred from homology"/>
<dbReference type="PANTHER" id="PTHR30035">
    <property type="entry name" value="LIPOPROTEIN VACJ-RELATED"/>
    <property type="match status" value="1"/>
</dbReference>
<reference evidence="4" key="1">
    <citation type="submission" date="2018-11" db="EMBL/GenBank/DDBJ databases">
        <title>Phylogenetic, genomic, and biogeographic characterization of a novel and ubiquitous marine invertebrate-associated Rickettsiales parasite, Candidatus Marinoinvertebrata rohwerii, gen. nov., sp. nov.</title>
        <authorList>
            <person name="Klinges J.G."/>
            <person name="Rosales S.M."/>
            <person name="Mcminds R."/>
            <person name="Shaver E.C."/>
            <person name="Shantz A."/>
            <person name="Peters E.C."/>
            <person name="Burkepile D.E."/>
            <person name="Silliman B.R."/>
            <person name="Vega Thurber R.L."/>
        </authorList>
    </citation>
    <scope>NUCLEOTIDE SEQUENCE [LARGE SCALE GENOMIC DNA]</scope>
    <source>
        <strain evidence="4">a_cerv_44</strain>
    </source>
</reference>
<organism evidence="3 4">
    <name type="scientific">Candidatus Aquarickettsia rohweri</name>
    <dbReference type="NCBI Taxonomy" id="2602574"/>
    <lineage>
        <taxon>Bacteria</taxon>
        <taxon>Pseudomonadati</taxon>
        <taxon>Pseudomonadota</taxon>
        <taxon>Alphaproteobacteria</taxon>
        <taxon>Rickettsiales</taxon>
        <taxon>Candidatus Midichloriaceae</taxon>
        <taxon>Candidatus Aquarickettsia</taxon>
    </lineage>
</organism>
<gene>
    <name evidence="3" type="ORF">EIC27_00480</name>
</gene>
<dbReference type="EMBL" id="RXFM01000004">
    <property type="protein sequence ID" value="RST71941.1"/>
    <property type="molecule type" value="Genomic_DNA"/>
</dbReference>
<keyword evidence="4" id="KW-1185">Reference proteome</keyword>
<dbReference type="RefSeq" id="WP_126044205.1">
    <property type="nucleotide sequence ID" value="NZ_RXFM01000004.1"/>
</dbReference>
<keyword evidence="2" id="KW-0732">Signal</keyword>
<accession>A0A429XUS0</accession>
<dbReference type="OrthoDB" id="9785326at2"/>
<dbReference type="Proteomes" id="UP000279470">
    <property type="component" value="Unassembled WGS sequence"/>
</dbReference>
<evidence type="ECO:0000256" key="1">
    <source>
        <dbReference type="ARBA" id="ARBA00010634"/>
    </source>
</evidence>
<protein>
    <submittedName>
        <fullName evidence="3">VacJ family lipoprotein</fullName>
    </submittedName>
</protein>
<evidence type="ECO:0000256" key="2">
    <source>
        <dbReference type="ARBA" id="ARBA00022729"/>
    </source>
</evidence>
<evidence type="ECO:0000313" key="3">
    <source>
        <dbReference type="EMBL" id="RST71941.1"/>
    </source>
</evidence>
<evidence type="ECO:0000313" key="4">
    <source>
        <dbReference type="Proteomes" id="UP000279470"/>
    </source>
</evidence>
<comment type="similarity">
    <text evidence="1">Belongs to the MlaA family.</text>
</comment>
<name>A0A429XUS0_9RICK</name>